<feature type="domain" description="Acyl-CoA thioesterase-like C-terminal" evidence="2">
    <location>
        <begin position="142"/>
        <end position="257"/>
    </location>
</feature>
<reference evidence="3 4" key="1">
    <citation type="journal article" date="2009" name="Stand. Genomic Sci.">
        <title>Complete genome sequence of Stackebrandtia nassauensis type strain (LLR-40K-21).</title>
        <authorList>
            <person name="Munk C."/>
            <person name="Lapidus A."/>
            <person name="Copeland A."/>
            <person name="Jando M."/>
            <person name="Mayilraj S."/>
            <person name="Glavina Del Rio T."/>
            <person name="Nolan M."/>
            <person name="Chen F."/>
            <person name="Lucas S."/>
            <person name="Tice H."/>
            <person name="Cheng J.F."/>
            <person name="Han C."/>
            <person name="Detter J.C."/>
            <person name="Bruce D."/>
            <person name="Goodwin L."/>
            <person name="Chain P."/>
            <person name="Pitluck S."/>
            <person name="Goker M."/>
            <person name="Ovchinikova G."/>
            <person name="Pati A."/>
            <person name="Ivanova N."/>
            <person name="Mavromatis K."/>
            <person name="Chen A."/>
            <person name="Palaniappan K."/>
            <person name="Land M."/>
            <person name="Hauser L."/>
            <person name="Chang Y.J."/>
            <person name="Jeffries C.D."/>
            <person name="Bristow J."/>
            <person name="Eisen J.A."/>
            <person name="Markowitz V."/>
            <person name="Hugenholtz P."/>
            <person name="Kyrpides N.C."/>
            <person name="Klenk H.P."/>
        </authorList>
    </citation>
    <scope>NUCLEOTIDE SEQUENCE [LARGE SCALE GENOMIC DNA]</scope>
    <source>
        <strain evidence="4">DSM 44728 / CIP 108903 / NRRL B-16338 / NBRC 102104 / LLR-40K-21</strain>
    </source>
</reference>
<dbReference type="SUPFAM" id="SSF54637">
    <property type="entry name" value="Thioesterase/thiol ester dehydrase-isomerase"/>
    <property type="match status" value="1"/>
</dbReference>
<feature type="domain" description="Acyl-CoA thioesterase-like N-terminal HotDog" evidence="1">
    <location>
        <begin position="25"/>
        <end position="108"/>
    </location>
</feature>
<dbReference type="KEGG" id="sna:Snas_1506"/>
<dbReference type="AlphaFoldDB" id="D3PW53"/>
<dbReference type="InterPro" id="IPR042171">
    <property type="entry name" value="Acyl-CoA_hotdog"/>
</dbReference>
<dbReference type="HOGENOM" id="CLU_074337_1_1_11"/>
<dbReference type="Pfam" id="PF20789">
    <property type="entry name" value="4HBT_3C"/>
    <property type="match status" value="1"/>
</dbReference>
<sequence length="263" mass="28619">MTSVDSYFVRLDDRRFRPTRLTGGAWTTSEQHISPMIGLITHAVERFCADRGPDRLEISRISVDILGVLTLDEFSVDVEVTRPGRTIELLEAVVVSGERPAVRARIWRSITQDTAGITGGEDETLPAPETVEPIDLTGVWPGGYIESLAARPVGAVKPGRATVWIATRAVPVPGEPVSDFARLMGLVDTANGLSVRESPDSWLYPNLDLTIHLFRRPSGGWLGLDTTVVFGAAGHGVTSSHLHDTTGHFGYAQQSLTIRRRTA</sequence>
<dbReference type="EMBL" id="CP001778">
    <property type="protein sequence ID" value="ADD41210.1"/>
    <property type="molecule type" value="Genomic_DNA"/>
</dbReference>
<evidence type="ECO:0008006" key="5">
    <source>
        <dbReference type="Google" id="ProtNLM"/>
    </source>
</evidence>
<dbReference type="InterPro" id="IPR029069">
    <property type="entry name" value="HotDog_dom_sf"/>
</dbReference>
<dbReference type="eggNOG" id="COG2050">
    <property type="taxonomic scope" value="Bacteria"/>
</dbReference>
<keyword evidence="4" id="KW-1185">Reference proteome</keyword>
<protein>
    <recommendedName>
        <fullName evidence="5">Thioesterase</fullName>
    </recommendedName>
</protein>
<dbReference type="Pfam" id="PF13622">
    <property type="entry name" value="4HBT_3"/>
    <property type="match status" value="1"/>
</dbReference>
<evidence type="ECO:0000313" key="4">
    <source>
        <dbReference type="Proteomes" id="UP000000844"/>
    </source>
</evidence>
<organism evidence="3 4">
    <name type="scientific">Stackebrandtia nassauensis (strain DSM 44728 / CIP 108903 / NRRL B-16338 / NBRC 102104 / LLR-40K-21)</name>
    <dbReference type="NCBI Taxonomy" id="446470"/>
    <lineage>
        <taxon>Bacteria</taxon>
        <taxon>Bacillati</taxon>
        <taxon>Actinomycetota</taxon>
        <taxon>Actinomycetes</taxon>
        <taxon>Glycomycetales</taxon>
        <taxon>Glycomycetaceae</taxon>
        <taxon>Stackebrandtia</taxon>
    </lineage>
</organism>
<dbReference type="InterPro" id="IPR049449">
    <property type="entry name" value="TesB_ACOT8-like_N"/>
</dbReference>
<evidence type="ECO:0000313" key="3">
    <source>
        <dbReference type="EMBL" id="ADD41210.1"/>
    </source>
</evidence>
<evidence type="ECO:0000259" key="1">
    <source>
        <dbReference type="Pfam" id="PF13622"/>
    </source>
</evidence>
<gene>
    <name evidence="3" type="ordered locus">Snas_1506</name>
</gene>
<dbReference type="InterPro" id="IPR049450">
    <property type="entry name" value="ACOT8-like_C"/>
</dbReference>
<dbReference type="Gene3D" id="2.40.160.210">
    <property type="entry name" value="Acyl-CoA thioesterase, double hotdog domain"/>
    <property type="match status" value="1"/>
</dbReference>
<proteinExistence type="predicted"/>
<accession>D3PW53</accession>
<evidence type="ECO:0000259" key="2">
    <source>
        <dbReference type="Pfam" id="PF20789"/>
    </source>
</evidence>
<name>D3PW53_STANL</name>
<dbReference type="Proteomes" id="UP000000844">
    <property type="component" value="Chromosome"/>
</dbReference>
<dbReference type="STRING" id="446470.Snas_1506"/>
<dbReference type="RefSeq" id="WP_013016781.1">
    <property type="nucleotide sequence ID" value="NC_013947.1"/>
</dbReference>